<evidence type="ECO:0008006" key="2">
    <source>
        <dbReference type="Google" id="ProtNLM"/>
    </source>
</evidence>
<protein>
    <recommendedName>
        <fullName evidence="2">Type IX secretion system membrane protein PorP/SprF</fullName>
    </recommendedName>
</protein>
<dbReference type="InterPro" id="IPR019861">
    <property type="entry name" value="PorP/SprF_Bacteroidetes"/>
</dbReference>
<name>A0A0F8ZAT8_9ZZZZ</name>
<dbReference type="Pfam" id="PF11751">
    <property type="entry name" value="PorP_SprF"/>
    <property type="match status" value="1"/>
</dbReference>
<sequence length="113" mass="12448">MSRKNKILDYIIIAVLCTISFTARSQQLPVYSQYMMNKFLINPAVAGSEGYTAFNLTTRKQWAGVKEAPLTFAVSAQTRVLKNSFINRSSRVKRSSSTASSPGQVGVGGYIFD</sequence>
<accession>A0A0F8ZAT8</accession>
<comment type="caution">
    <text evidence="1">The sequence shown here is derived from an EMBL/GenBank/DDBJ whole genome shotgun (WGS) entry which is preliminary data.</text>
</comment>
<dbReference type="AlphaFoldDB" id="A0A0F8ZAT8"/>
<organism evidence="1">
    <name type="scientific">marine sediment metagenome</name>
    <dbReference type="NCBI Taxonomy" id="412755"/>
    <lineage>
        <taxon>unclassified sequences</taxon>
        <taxon>metagenomes</taxon>
        <taxon>ecological metagenomes</taxon>
    </lineage>
</organism>
<gene>
    <name evidence="1" type="ORF">LCGC14_2992820</name>
</gene>
<dbReference type="EMBL" id="LAZR01061437">
    <property type="protein sequence ID" value="KKK63584.1"/>
    <property type="molecule type" value="Genomic_DNA"/>
</dbReference>
<reference evidence="1" key="1">
    <citation type="journal article" date="2015" name="Nature">
        <title>Complex archaea that bridge the gap between prokaryotes and eukaryotes.</title>
        <authorList>
            <person name="Spang A."/>
            <person name="Saw J.H."/>
            <person name="Jorgensen S.L."/>
            <person name="Zaremba-Niedzwiedzka K."/>
            <person name="Martijn J."/>
            <person name="Lind A.E."/>
            <person name="van Eijk R."/>
            <person name="Schleper C."/>
            <person name="Guy L."/>
            <person name="Ettema T.J."/>
        </authorList>
    </citation>
    <scope>NUCLEOTIDE SEQUENCE</scope>
</reference>
<evidence type="ECO:0000313" key="1">
    <source>
        <dbReference type="EMBL" id="KKK63584.1"/>
    </source>
</evidence>
<proteinExistence type="predicted"/>
<feature type="non-terminal residue" evidence="1">
    <location>
        <position position="113"/>
    </location>
</feature>